<dbReference type="GeneID" id="71569346"/>
<dbReference type="eggNOG" id="ENOG50332TH">
    <property type="taxonomic scope" value="Bacteria"/>
</dbReference>
<proteinExistence type="predicted"/>
<dbReference type="AlphaFoldDB" id="I3ZZY1"/>
<dbReference type="GeneID" id="97257762"/>
<dbReference type="EMBL" id="CP003283">
    <property type="protein sequence ID" value="AFL97265.1"/>
    <property type="molecule type" value="Genomic_DNA"/>
</dbReference>
<accession>I3ZZY1</accession>
<dbReference type="STRING" id="867902.Ornrh_1074"/>
<organism evidence="1 2">
    <name type="scientific">Ornithobacterium rhinotracheale (strain ATCC 51463 / DSM 15997 / CCUG 23171 / CIP 104009 / LMG 9086)</name>
    <dbReference type="NCBI Taxonomy" id="867902"/>
    <lineage>
        <taxon>Bacteria</taxon>
        <taxon>Pseudomonadati</taxon>
        <taxon>Bacteroidota</taxon>
        <taxon>Flavobacteriia</taxon>
        <taxon>Flavobacteriales</taxon>
        <taxon>Weeksellaceae</taxon>
        <taxon>Ornithobacterium</taxon>
    </lineage>
</organism>
<evidence type="ECO:0000313" key="1">
    <source>
        <dbReference type="EMBL" id="AFL97265.1"/>
    </source>
</evidence>
<gene>
    <name evidence="1" type="ordered locus">Ornrh_1074</name>
</gene>
<protein>
    <submittedName>
        <fullName evidence="1">Uncharacterized protein</fullName>
    </submittedName>
</protein>
<dbReference type="Proteomes" id="UP000006051">
    <property type="component" value="Chromosome"/>
</dbReference>
<reference evidence="1 2" key="1">
    <citation type="submission" date="2012-06" db="EMBL/GenBank/DDBJ databases">
        <title>The complete genome of Ornithobacterium rhinotracheale DSM 15997.</title>
        <authorList>
            <consortium name="US DOE Joint Genome Institute (JGI-PGF)"/>
            <person name="Lucas S."/>
            <person name="Copeland A."/>
            <person name="Lapidus A."/>
            <person name="Goodwin L."/>
            <person name="Pitluck S."/>
            <person name="Peters L."/>
            <person name="Mikhailova N."/>
            <person name="Teshima H."/>
            <person name="Kyrpides N."/>
            <person name="Mavromatis K."/>
            <person name="Pagani I."/>
            <person name="Ivanova N."/>
            <person name="Ovchinnikova G."/>
            <person name="Zeytun A."/>
            <person name="Detter J.C."/>
            <person name="Han C."/>
            <person name="Land M."/>
            <person name="Hauser L."/>
            <person name="Markowitz V."/>
            <person name="Cheng J.-F."/>
            <person name="Hugenholtz P."/>
            <person name="Woyke T."/>
            <person name="Wu D."/>
            <person name="Lang E."/>
            <person name="Kopitz M."/>
            <person name="Brambilla E."/>
            <person name="Klenk H.-P."/>
            <person name="Eisen J.A."/>
        </authorList>
    </citation>
    <scope>NUCLEOTIDE SEQUENCE [LARGE SCALE GENOMIC DNA]</scope>
    <source>
        <strain evidence="2">ATCC 51463 / DSM 15997 / CCUG 23171 / LMG 9086</strain>
    </source>
</reference>
<keyword evidence="2" id="KW-1185">Reference proteome</keyword>
<dbReference type="KEGG" id="orh:Ornrh_1074"/>
<sequence length="135" mass="15780">MKMKIRLFFVLFFLAFNTLYSQNKFRVDYNYVSFYDERVGDWSKWELGDNTFVININDRGDIAHLQANGETVIYRKLSGVEEGTTSDGHHYQIIKALDGDGDVFTFQLFDEKTLGLKLMYGNFLIQFASFSQRLN</sequence>
<evidence type="ECO:0000313" key="2">
    <source>
        <dbReference type="Proteomes" id="UP000006051"/>
    </source>
</evidence>
<dbReference type="RefSeq" id="WP_014790860.1">
    <property type="nucleotide sequence ID" value="NC_018016.1"/>
</dbReference>
<dbReference type="HOGENOM" id="CLU_1883666_0_0_10"/>
<name>I3ZZY1_ORNRL</name>